<evidence type="ECO:0000256" key="9">
    <source>
        <dbReference type="PROSITE-ProRule" id="PRU01240"/>
    </source>
</evidence>
<keyword evidence="7 9" id="KW-0720">Serine protease</keyword>
<comment type="caution">
    <text evidence="14">The sequence shown here is derived from an EMBL/GenBank/DDBJ whole genome shotgun (WGS) entry which is preliminary data.</text>
</comment>
<organism evidence="14 15">
    <name type="scientific">Ficus carica</name>
    <name type="common">Common fig</name>
    <dbReference type="NCBI Taxonomy" id="3494"/>
    <lineage>
        <taxon>Eukaryota</taxon>
        <taxon>Viridiplantae</taxon>
        <taxon>Streptophyta</taxon>
        <taxon>Embryophyta</taxon>
        <taxon>Tracheophyta</taxon>
        <taxon>Spermatophyta</taxon>
        <taxon>Magnoliopsida</taxon>
        <taxon>eudicotyledons</taxon>
        <taxon>Gunneridae</taxon>
        <taxon>Pentapetalae</taxon>
        <taxon>rosids</taxon>
        <taxon>fabids</taxon>
        <taxon>Rosales</taxon>
        <taxon>Moraceae</taxon>
        <taxon>Ficeae</taxon>
        <taxon>Ficus</taxon>
    </lineage>
</organism>
<evidence type="ECO:0000256" key="3">
    <source>
        <dbReference type="ARBA" id="ARBA00022525"/>
    </source>
</evidence>
<evidence type="ECO:0000259" key="11">
    <source>
        <dbReference type="Pfam" id="PF00082"/>
    </source>
</evidence>
<gene>
    <name evidence="14" type="ORF">TIFTF001_000354</name>
</gene>
<evidence type="ECO:0000313" key="15">
    <source>
        <dbReference type="Proteomes" id="UP001187192"/>
    </source>
</evidence>
<evidence type="ECO:0000256" key="6">
    <source>
        <dbReference type="ARBA" id="ARBA00022801"/>
    </source>
</evidence>
<dbReference type="InterPro" id="IPR045051">
    <property type="entry name" value="SBT"/>
</dbReference>
<dbReference type="CDD" id="cd02120">
    <property type="entry name" value="PA_subtilisin_like"/>
    <property type="match status" value="1"/>
</dbReference>
<evidence type="ECO:0000256" key="2">
    <source>
        <dbReference type="ARBA" id="ARBA00011073"/>
    </source>
</evidence>
<keyword evidence="15" id="KW-1185">Reference proteome</keyword>
<dbReference type="InterPro" id="IPR034197">
    <property type="entry name" value="Peptidases_S8_3"/>
</dbReference>
<feature type="signal peptide" evidence="10">
    <location>
        <begin position="1"/>
        <end position="21"/>
    </location>
</feature>
<feature type="domain" description="Peptidase S8/S53" evidence="11">
    <location>
        <begin position="136"/>
        <end position="563"/>
    </location>
</feature>
<dbReference type="PANTHER" id="PTHR10795">
    <property type="entry name" value="PROPROTEIN CONVERTASE SUBTILISIN/KEXIN"/>
    <property type="match status" value="1"/>
</dbReference>
<dbReference type="FunFam" id="3.40.50.200:FF:000006">
    <property type="entry name" value="Subtilisin-like protease SBT1.5"/>
    <property type="match status" value="1"/>
</dbReference>
<dbReference type="PRINTS" id="PR00723">
    <property type="entry name" value="SUBTILISIN"/>
</dbReference>
<feature type="domain" description="Subtilisin-like protease fibronectin type-III" evidence="13">
    <location>
        <begin position="627"/>
        <end position="724"/>
    </location>
</feature>
<dbReference type="GO" id="GO:0005576">
    <property type="term" value="C:extracellular region"/>
    <property type="evidence" value="ECO:0007669"/>
    <property type="project" value="UniProtKB-SubCell"/>
</dbReference>
<dbReference type="CDD" id="cd04852">
    <property type="entry name" value="Peptidases_S8_3"/>
    <property type="match status" value="1"/>
</dbReference>
<feature type="chain" id="PRO_5041736098" evidence="10">
    <location>
        <begin position="22"/>
        <end position="731"/>
    </location>
</feature>
<dbReference type="PROSITE" id="PS00138">
    <property type="entry name" value="SUBTILASE_SER"/>
    <property type="match status" value="1"/>
</dbReference>
<keyword evidence="6 9" id="KW-0378">Hydrolase</keyword>
<proteinExistence type="inferred from homology"/>
<evidence type="ECO:0000256" key="8">
    <source>
        <dbReference type="PIRSR" id="PIRSR615500-1"/>
    </source>
</evidence>
<feature type="active site" description="Charge relay system" evidence="8 9">
    <location>
        <position position="144"/>
    </location>
</feature>
<name>A0AA87YVJ6_FICCA</name>
<reference evidence="14" key="1">
    <citation type="submission" date="2023-07" db="EMBL/GenBank/DDBJ databases">
        <title>draft genome sequence of fig (Ficus carica).</title>
        <authorList>
            <person name="Takahashi T."/>
            <person name="Nishimura K."/>
        </authorList>
    </citation>
    <scope>NUCLEOTIDE SEQUENCE</scope>
</reference>
<dbReference type="PROSITE" id="PS51257">
    <property type="entry name" value="PROKAR_LIPOPROTEIN"/>
    <property type="match status" value="1"/>
</dbReference>
<keyword evidence="3" id="KW-0964">Secreted</keyword>
<evidence type="ECO:0000256" key="7">
    <source>
        <dbReference type="ARBA" id="ARBA00022825"/>
    </source>
</evidence>
<sequence length="731" mass="78486">MGKFGALLFHFFFTIFILTSSFSCEATDEERKASSSAYIVYMGALPDGEYTPSTHHFSLLQSVIQGSSIEDYLIRSYERSFNGFAAKLTDQERQELASMEEIVSVFPSEIYQTQTTRSWDFMGLHETIDRRLSVESDTIVGVIDTGIWPELESFSDEGFGPPPKKWKGACDGGTNFTCNNKIIGARSYLEFPSNSESVRDDVGHGSHTASTAAGNHAKDVSFYGLAEGTARGGVPSARIAAYKVCEPDGCFSHSILAAFDDAIADGVDIITISIGHTGAEGFDLDTIAIGSFHAMVKGILTVNSAGNSGPALGTVASLAPWLMTVAASSIDRRIVTKVSLGNRTTFIGSSVNSFKLNETKFPLVHGRNASAQCSESEARRLVKGRIVMCDGVTGIKEAFRAGALGTISVDGIYSDASFIYPLPAVALNSTDYAAVMSYLSSTDNPRATVLKSEAIIDSAAPIVVSFSSRGPNVISPDILKPDISAPGVDILASYSPICPPSFSSEDKRRVNYTIMSGTSMSCPHVAGAAAYVKTFHPEWSPSAIKSSLMTTALVMNNNKDSNKEFDHGSGHVNPIKAINPGLVYESSEVDYIAFLCSIGYNDKKVKIISGDNSSCPKSSDARSPRHLNYPAITTRVRPGKPFTVSFPRRVTNVGNKSSTYTAIIFPESKELDIKVTPSVLSFKSVGEEKSFEVIVKGSGLSQNSIVSTSLVWSDGTHNVRSPIVLHSLNVR</sequence>
<comment type="similarity">
    <text evidence="2 9">Belongs to the peptidase S8 family.</text>
</comment>
<dbReference type="InterPro" id="IPR037045">
    <property type="entry name" value="S8pro/Inhibitor_I9_sf"/>
</dbReference>
<evidence type="ECO:0000256" key="10">
    <source>
        <dbReference type="SAM" id="SignalP"/>
    </source>
</evidence>
<dbReference type="InterPro" id="IPR015500">
    <property type="entry name" value="Peptidase_S8_subtilisin-rel"/>
</dbReference>
<dbReference type="Gene3D" id="3.50.30.30">
    <property type="match status" value="1"/>
</dbReference>
<dbReference type="Pfam" id="PF00082">
    <property type="entry name" value="Peptidase_S8"/>
    <property type="match status" value="1"/>
</dbReference>
<accession>A0AA87YVJ6</accession>
<evidence type="ECO:0000256" key="1">
    <source>
        <dbReference type="ARBA" id="ARBA00004613"/>
    </source>
</evidence>
<dbReference type="Pfam" id="PF05922">
    <property type="entry name" value="Inhibitor_I9"/>
    <property type="match status" value="1"/>
</dbReference>
<dbReference type="Gene3D" id="3.40.50.200">
    <property type="entry name" value="Peptidase S8/S53 domain"/>
    <property type="match status" value="1"/>
</dbReference>
<dbReference type="GO" id="GO:0004252">
    <property type="term" value="F:serine-type endopeptidase activity"/>
    <property type="evidence" value="ECO:0007669"/>
    <property type="project" value="UniProtKB-UniRule"/>
</dbReference>
<dbReference type="InterPro" id="IPR036852">
    <property type="entry name" value="Peptidase_S8/S53_dom_sf"/>
</dbReference>
<dbReference type="InterPro" id="IPR010259">
    <property type="entry name" value="S8pro/Inhibitor_I9"/>
</dbReference>
<feature type="active site" description="Charge relay system" evidence="8 9">
    <location>
        <position position="519"/>
    </location>
</feature>
<dbReference type="GO" id="GO:0006508">
    <property type="term" value="P:proteolysis"/>
    <property type="evidence" value="ECO:0007669"/>
    <property type="project" value="UniProtKB-KW"/>
</dbReference>
<protein>
    <submittedName>
        <fullName evidence="14">Uncharacterized protein</fullName>
    </submittedName>
</protein>
<feature type="domain" description="Inhibitor I9" evidence="12">
    <location>
        <begin position="38"/>
        <end position="114"/>
    </location>
</feature>
<feature type="active site" description="Charge relay system" evidence="8 9">
    <location>
        <position position="204"/>
    </location>
</feature>
<keyword evidence="5 10" id="KW-0732">Signal</keyword>
<comment type="subcellular location">
    <subcellularLocation>
        <location evidence="1">Secreted</location>
    </subcellularLocation>
</comment>
<dbReference type="GO" id="GO:0009609">
    <property type="term" value="P:response to symbiotic bacterium"/>
    <property type="evidence" value="ECO:0007669"/>
    <property type="project" value="UniProtKB-ARBA"/>
</dbReference>
<dbReference type="Gene3D" id="2.60.40.2310">
    <property type="match status" value="1"/>
</dbReference>
<keyword evidence="4 9" id="KW-0645">Protease</keyword>
<dbReference type="InterPro" id="IPR041469">
    <property type="entry name" value="Subtilisin-like_FN3"/>
</dbReference>
<dbReference type="InterPro" id="IPR023828">
    <property type="entry name" value="Peptidase_S8_Ser-AS"/>
</dbReference>
<evidence type="ECO:0000259" key="12">
    <source>
        <dbReference type="Pfam" id="PF05922"/>
    </source>
</evidence>
<evidence type="ECO:0000256" key="4">
    <source>
        <dbReference type="ARBA" id="ARBA00022670"/>
    </source>
</evidence>
<dbReference type="AlphaFoldDB" id="A0AA87YVJ6"/>
<dbReference type="InterPro" id="IPR000209">
    <property type="entry name" value="Peptidase_S8/S53_dom"/>
</dbReference>
<dbReference type="SUPFAM" id="SSF52743">
    <property type="entry name" value="Subtilisin-like"/>
    <property type="match status" value="1"/>
</dbReference>
<evidence type="ECO:0000313" key="14">
    <source>
        <dbReference type="EMBL" id="GMN24007.1"/>
    </source>
</evidence>
<dbReference type="Pfam" id="PF17766">
    <property type="entry name" value="fn3_6"/>
    <property type="match status" value="1"/>
</dbReference>
<dbReference type="Gene3D" id="3.30.70.80">
    <property type="entry name" value="Peptidase S8 propeptide/proteinase inhibitor I9"/>
    <property type="match status" value="1"/>
</dbReference>
<evidence type="ECO:0000256" key="5">
    <source>
        <dbReference type="ARBA" id="ARBA00022729"/>
    </source>
</evidence>
<dbReference type="EMBL" id="BTGU01000001">
    <property type="protein sequence ID" value="GMN24007.1"/>
    <property type="molecule type" value="Genomic_DNA"/>
</dbReference>
<dbReference type="PROSITE" id="PS51892">
    <property type="entry name" value="SUBTILASE"/>
    <property type="match status" value="1"/>
</dbReference>
<evidence type="ECO:0000259" key="13">
    <source>
        <dbReference type="Pfam" id="PF17766"/>
    </source>
</evidence>
<dbReference type="Proteomes" id="UP001187192">
    <property type="component" value="Unassembled WGS sequence"/>
</dbReference>